<reference evidence="1" key="1">
    <citation type="submission" date="2023-04" db="EMBL/GenBank/DDBJ databases">
        <authorList>
            <person name="Vijverberg K."/>
            <person name="Xiong W."/>
            <person name="Schranz E."/>
        </authorList>
    </citation>
    <scope>NUCLEOTIDE SEQUENCE</scope>
</reference>
<dbReference type="Proteomes" id="UP001177003">
    <property type="component" value="Chromosome 1"/>
</dbReference>
<keyword evidence="2" id="KW-1185">Reference proteome</keyword>
<gene>
    <name evidence="1" type="ORF">LSALG_LOCUS7696</name>
</gene>
<proteinExistence type="predicted"/>
<dbReference type="AlphaFoldDB" id="A0AA35YCL6"/>
<accession>A0AA35YCL6</accession>
<name>A0AA35YCL6_LACSI</name>
<protein>
    <submittedName>
        <fullName evidence="1">Uncharacterized protein</fullName>
    </submittedName>
</protein>
<evidence type="ECO:0000313" key="1">
    <source>
        <dbReference type="EMBL" id="CAI9267198.1"/>
    </source>
</evidence>
<organism evidence="1 2">
    <name type="scientific">Lactuca saligna</name>
    <name type="common">Willowleaf lettuce</name>
    <dbReference type="NCBI Taxonomy" id="75948"/>
    <lineage>
        <taxon>Eukaryota</taxon>
        <taxon>Viridiplantae</taxon>
        <taxon>Streptophyta</taxon>
        <taxon>Embryophyta</taxon>
        <taxon>Tracheophyta</taxon>
        <taxon>Spermatophyta</taxon>
        <taxon>Magnoliopsida</taxon>
        <taxon>eudicotyledons</taxon>
        <taxon>Gunneridae</taxon>
        <taxon>Pentapetalae</taxon>
        <taxon>asterids</taxon>
        <taxon>campanulids</taxon>
        <taxon>Asterales</taxon>
        <taxon>Asteraceae</taxon>
        <taxon>Cichorioideae</taxon>
        <taxon>Cichorieae</taxon>
        <taxon>Lactucinae</taxon>
        <taxon>Lactuca</taxon>
    </lineage>
</organism>
<sequence>MGTVEKEVNEGKREDLWGLARSKEETTKLHWPSVGADGSCRAAVGHLGWWQLAFSSAFLRNQWLLLVESVMSKDDQEMVVALLITGNLPISSGVL</sequence>
<dbReference type="EMBL" id="OX465077">
    <property type="protein sequence ID" value="CAI9267198.1"/>
    <property type="molecule type" value="Genomic_DNA"/>
</dbReference>
<evidence type="ECO:0000313" key="2">
    <source>
        <dbReference type="Proteomes" id="UP001177003"/>
    </source>
</evidence>